<reference evidence="2" key="1">
    <citation type="submission" date="2024-05" db="EMBL/GenBank/DDBJ databases">
        <title>30 novel species of actinomycetes from the DSMZ collection.</title>
        <authorList>
            <person name="Nouioui I."/>
        </authorList>
    </citation>
    <scope>NUCLEOTIDE SEQUENCE</scope>
    <source>
        <strain evidence="2">DSM 40473</strain>
    </source>
</reference>
<evidence type="ECO:0000256" key="1">
    <source>
        <dbReference type="SAM" id="Phobius"/>
    </source>
</evidence>
<keyword evidence="1" id="KW-1133">Transmembrane helix</keyword>
<proteinExistence type="predicted"/>
<comment type="caution">
    <text evidence="2">The sequence shown here is derived from an EMBL/GenBank/DDBJ whole genome shotgun (WGS) entry which is preliminary data.</text>
</comment>
<evidence type="ECO:0000313" key="3">
    <source>
        <dbReference type="Proteomes" id="UP001180531"/>
    </source>
</evidence>
<organism evidence="2 3">
    <name type="scientific">Streptomyces hesseae</name>
    <dbReference type="NCBI Taxonomy" id="3075519"/>
    <lineage>
        <taxon>Bacteria</taxon>
        <taxon>Bacillati</taxon>
        <taxon>Actinomycetota</taxon>
        <taxon>Actinomycetes</taxon>
        <taxon>Kitasatosporales</taxon>
        <taxon>Streptomycetaceae</taxon>
        <taxon>Streptomyces</taxon>
    </lineage>
</organism>
<name>A0ABU2SWX6_9ACTN</name>
<feature type="transmembrane region" description="Helical" evidence="1">
    <location>
        <begin position="120"/>
        <end position="138"/>
    </location>
</feature>
<protein>
    <recommendedName>
        <fullName evidence="4">ABC transporter</fullName>
    </recommendedName>
</protein>
<dbReference type="RefSeq" id="WP_311615430.1">
    <property type="nucleotide sequence ID" value="NZ_JAVRFI010000031.1"/>
</dbReference>
<dbReference type="EMBL" id="JAVRFI010000031">
    <property type="protein sequence ID" value="MDT0453497.1"/>
    <property type="molecule type" value="Genomic_DNA"/>
</dbReference>
<evidence type="ECO:0000313" key="2">
    <source>
        <dbReference type="EMBL" id="MDT0453497.1"/>
    </source>
</evidence>
<feature type="transmembrane region" description="Helical" evidence="1">
    <location>
        <begin position="190"/>
        <end position="212"/>
    </location>
</feature>
<keyword evidence="1" id="KW-0472">Membrane</keyword>
<gene>
    <name evidence="2" type="ORF">RM609_31080</name>
</gene>
<keyword evidence="1" id="KW-0812">Transmembrane</keyword>
<accession>A0ABU2SWX6</accession>
<keyword evidence="3" id="KW-1185">Reference proteome</keyword>
<evidence type="ECO:0008006" key="4">
    <source>
        <dbReference type="Google" id="ProtNLM"/>
    </source>
</evidence>
<feature type="transmembrane region" description="Helical" evidence="1">
    <location>
        <begin position="41"/>
        <end position="59"/>
    </location>
</feature>
<sequence>MTTIARYALADYLRSQRFLPQLVAYLGFLAVLYAVQGSVLPGYGASAAALLPVGVWLTLSLHNTEDPLQATVTLINAGGRLRVMLGKTCASLAGVLALGGAALIWPMVSSGRLHTPADLATGLMAHLICALTAVALGTCCARPLIERQGYAFATALVLSLIALVGRLVTPVNQTIRLLSSAPPRPPAGELLLLAAWSSIMLGVTVSLASWMARRRQ</sequence>
<feature type="transmembrane region" description="Helical" evidence="1">
    <location>
        <begin position="89"/>
        <end position="108"/>
    </location>
</feature>
<dbReference type="Proteomes" id="UP001180531">
    <property type="component" value="Unassembled WGS sequence"/>
</dbReference>
<feature type="transmembrane region" description="Helical" evidence="1">
    <location>
        <begin position="150"/>
        <end position="170"/>
    </location>
</feature>
<feature type="transmembrane region" description="Helical" evidence="1">
    <location>
        <begin position="18"/>
        <end position="35"/>
    </location>
</feature>